<organism evidence="1 2">
    <name type="scientific">Pyrenophora teres f. teres</name>
    <dbReference type="NCBI Taxonomy" id="97479"/>
    <lineage>
        <taxon>Eukaryota</taxon>
        <taxon>Fungi</taxon>
        <taxon>Dikarya</taxon>
        <taxon>Ascomycota</taxon>
        <taxon>Pezizomycotina</taxon>
        <taxon>Dothideomycetes</taxon>
        <taxon>Pleosporomycetidae</taxon>
        <taxon>Pleosporales</taxon>
        <taxon>Pleosporineae</taxon>
        <taxon>Pleosporaceae</taxon>
        <taxon>Pyrenophora</taxon>
    </lineage>
</organism>
<name>A0A6S6W8G7_9PLEO</name>
<reference evidence="1" key="1">
    <citation type="submission" date="2021-02" db="EMBL/GenBank/DDBJ databases">
        <authorList>
            <person name="Syme A R."/>
            <person name="Syme A R."/>
            <person name="Moolhuijzen P."/>
        </authorList>
    </citation>
    <scope>NUCLEOTIDE SEQUENCE</scope>
    <source>
        <strain evidence="1">W1-1</strain>
    </source>
</reference>
<gene>
    <name evidence="1" type="ORF">PTTW11_08040</name>
</gene>
<evidence type="ECO:0000313" key="1">
    <source>
        <dbReference type="EMBL" id="CAE7194896.1"/>
    </source>
</evidence>
<dbReference type="AlphaFoldDB" id="A0A6S6W8G7"/>
<sequence length="224" mass="25576">MDTPPRVFETAVGKFWRYQGTSNYMKSRNELIMALGKINTKLAVQVALDHAPDLIRLNPQDSMYVRSCVPTLFLRLGRDQECYSFCKWWVTVGHDYDYDWKDTQLPHHIMKNVDALEPVDAFERVRDFTRPDPNNRNVPSFSDLPHVVAVMLVKIRMLLTLQAIEDPAQASHPSDTGKGTSPTYMSPIIKAREAGQETIRCGEADQRAFLARPLETILHFTVSP</sequence>
<accession>A0A6S6W8G7</accession>
<dbReference type="Proteomes" id="UP000472372">
    <property type="component" value="Chromosome 7"/>
</dbReference>
<protein>
    <submittedName>
        <fullName evidence="1">Zinc finger domain-containing protein</fullName>
    </submittedName>
</protein>
<proteinExistence type="predicted"/>
<evidence type="ECO:0000313" key="2">
    <source>
        <dbReference type="Proteomes" id="UP000472372"/>
    </source>
</evidence>
<dbReference type="EMBL" id="HG992983">
    <property type="protein sequence ID" value="CAE7194896.1"/>
    <property type="molecule type" value="Genomic_DNA"/>
</dbReference>